<feature type="non-terminal residue" evidence="3">
    <location>
        <position position="1"/>
    </location>
</feature>
<feature type="transmembrane region" description="Helical" evidence="2">
    <location>
        <begin position="243"/>
        <end position="262"/>
    </location>
</feature>
<protein>
    <submittedName>
        <fullName evidence="3">Uncharacterized protein</fullName>
    </submittedName>
</protein>
<proteinExistence type="predicted"/>
<dbReference type="RefSeq" id="WP_432807619.1">
    <property type="nucleotide sequence ID" value="NZ_JBEGDP010000022.1"/>
</dbReference>
<accession>A0ABV1P213</accession>
<evidence type="ECO:0000313" key="4">
    <source>
        <dbReference type="Proteomes" id="UP001482520"/>
    </source>
</evidence>
<keyword evidence="2" id="KW-1133">Transmembrane helix</keyword>
<feature type="region of interest" description="Disordered" evidence="1">
    <location>
        <begin position="1"/>
        <end position="62"/>
    </location>
</feature>
<keyword evidence="2" id="KW-0472">Membrane</keyword>
<sequence>PAEQAEAALAAHADRTAAEDAAAGQAEAARAAHEARAAADALAAEHAAAARAAYDAREAADRAAEEALRARTAAEEEAARQVALASAAVADREAAEQRTIEALEEVALAAQQHAEELRAAHDAREAAEQAATEQARLRAEAEALAEQRAIDRQAVESSVRHQAELVEAALQDRLEAEQHAAELARELAEAREQLLGRPVTARPVTDPRHRGDADEEAGSPVTTGERASGAATDVTRTRGRASLVALVLAVAALVAAAGVAIGGSPTDAVVLGLALLAVLLVYVGARARTPSTRVSIDAAGVVDIRTADSHHSFDLQQPATEVEVVGEPGSRGWEVRFVRRSLPPVVITAKTVDPEAFTRALRTWRPTA</sequence>
<dbReference type="Proteomes" id="UP001482520">
    <property type="component" value="Unassembled WGS sequence"/>
</dbReference>
<gene>
    <name evidence="3" type="ORF">V6R90_15990</name>
</gene>
<keyword evidence="2" id="KW-0812">Transmembrane</keyword>
<reference evidence="3 4" key="1">
    <citation type="submission" date="2024-02" db="EMBL/GenBank/DDBJ databases">
        <title>Full genome sequence of Nocardioides kribbensis.</title>
        <authorList>
            <person name="Poletto B.L."/>
            <person name="Silva G."/>
            <person name="Galante D."/>
            <person name="Campos K.R."/>
            <person name="Santos M.B.N."/>
            <person name="Sacchi C.T."/>
        </authorList>
    </citation>
    <scope>NUCLEOTIDE SEQUENCE [LARGE SCALE GENOMIC DNA]</scope>
    <source>
        <strain evidence="3 4">O4R</strain>
    </source>
</reference>
<name>A0ABV1P213_9ACTN</name>
<keyword evidence="4" id="KW-1185">Reference proteome</keyword>
<comment type="caution">
    <text evidence="3">The sequence shown here is derived from an EMBL/GenBank/DDBJ whole genome shotgun (WGS) entry which is preliminary data.</text>
</comment>
<evidence type="ECO:0000256" key="2">
    <source>
        <dbReference type="SAM" id="Phobius"/>
    </source>
</evidence>
<feature type="transmembrane region" description="Helical" evidence="2">
    <location>
        <begin position="268"/>
        <end position="285"/>
    </location>
</feature>
<organism evidence="3 4">
    <name type="scientific">Nocardioides kribbensis</name>
    <dbReference type="NCBI Taxonomy" id="305517"/>
    <lineage>
        <taxon>Bacteria</taxon>
        <taxon>Bacillati</taxon>
        <taxon>Actinomycetota</taxon>
        <taxon>Actinomycetes</taxon>
        <taxon>Propionibacteriales</taxon>
        <taxon>Nocardioidaceae</taxon>
        <taxon>Nocardioides</taxon>
    </lineage>
</organism>
<evidence type="ECO:0000313" key="3">
    <source>
        <dbReference type="EMBL" id="MEQ7848784.1"/>
    </source>
</evidence>
<evidence type="ECO:0000256" key="1">
    <source>
        <dbReference type="SAM" id="MobiDB-lite"/>
    </source>
</evidence>
<feature type="region of interest" description="Disordered" evidence="1">
    <location>
        <begin position="195"/>
        <end position="233"/>
    </location>
</feature>
<feature type="compositionally biased region" description="Low complexity" evidence="1">
    <location>
        <begin position="38"/>
        <end position="53"/>
    </location>
</feature>
<feature type="compositionally biased region" description="Low complexity" evidence="1">
    <location>
        <begin position="1"/>
        <end position="11"/>
    </location>
</feature>
<feature type="compositionally biased region" description="Low complexity" evidence="1">
    <location>
        <begin position="19"/>
        <end position="29"/>
    </location>
</feature>
<dbReference type="EMBL" id="JBEGDP010000022">
    <property type="protein sequence ID" value="MEQ7848784.1"/>
    <property type="molecule type" value="Genomic_DNA"/>
</dbReference>